<evidence type="ECO:0000313" key="2">
    <source>
        <dbReference type="Proteomes" id="UP000694864"/>
    </source>
</evidence>
<keyword evidence="2" id="KW-1185">Reference proteome</keyword>
<name>A0ABM0TDY5_CAMSA</name>
<evidence type="ECO:0000313" key="3">
    <source>
        <dbReference type="RefSeq" id="XP_010424950.1"/>
    </source>
</evidence>
<sequence length="182" mass="19986">MHYCSTMLITPANPCGGTAGLFVFGQKAQLTKIPSFTNLNTLFTVPPVVALAAERRAVSKAFRCCARRRVRDDVVGGGEDEDEAYGYNEEMAMLEVYSQSCREEALIVTAIVDDEEVEVIIFKGVSSCLSGETAVDPARSVLPERAVITKIDRARGPFDPSQIHYIQKGLSFQAFKETRLNS</sequence>
<proteinExistence type="predicted"/>
<gene>
    <name evidence="3" type="primary">LOC104710107</name>
</gene>
<dbReference type="RefSeq" id="XP_010424950.1">
    <property type="nucleotide sequence ID" value="XM_010426648.2"/>
</dbReference>
<reference evidence="2" key="1">
    <citation type="journal article" date="2014" name="Nat. Commun.">
        <title>The emerging biofuel crop Camelina sativa retains a highly undifferentiated hexaploid genome structure.</title>
        <authorList>
            <person name="Kagale S."/>
            <person name="Koh C."/>
            <person name="Nixon J."/>
            <person name="Bollina V."/>
            <person name="Clarke W.E."/>
            <person name="Tuteja R."/>
            <person name="Spillane C."/>
            <person name="Robinson S.J."/>
            <person name="Links M.G."/>
            <person name="Clarke C."/>
            <person name="Higgins E.E."/>
            <person name="Huebert T."/>
            <person name="Sharpe A.G."/>
            <person name="Parkin I.A."/>
        </authorList>
    </citation>
    <scope>NUCLEOTIDE SEQUENCE [LARGE SCALE GENOMIC DNA]</scope>
    <source>
        <strain evidence="2">cv. DH55</strain>
    </source>
</reference>
<dbReference type="GeneID" id="104710107"/>
<organism evidence="2 3">
    <name type="scientific">Camelina sativa</name>
    <name type="common">False flax</name>
    <name type="synonym">Myagrum sativum</name>
    <dbReference type="NCBI Taxonomy" id="90675"/>
    <lineage>
        <taxon>Eukaryota</taxon>
        <taxon>Viridiplantae</taxon>
        <taxon>Streptophyta</taxon>
        <taxon>Embryophyta</taxon>
        <taxon>Tracheophyta</taxon>
        <taxon>Spermatophyta</taxon>
        <taxon>Magnoliopsida</taxon>
        <taxon>eudicotyledons</taxon>
        <taxon>Gunneridae</taxon>
        <taxon>Pentapetalae</taxon>
        <taxon>rosids</taxon>
        <taxon>malvids</taxon>
        <taxon>Brassicales</taxon>
        <taxon>Brassicaceae</taxon>
        <taxon>Camelineae</taxon>
        <taxon>Camelina</taxon>
    </lineage>
</organism>
<reference evidence="3" key="2">
    <citation type="submission" date="2025-08" db="UniProtKB">
        <authorList>
            <consortium name="RefSeq"/>
        </authorList>
    </citation>
    <scope>IDENTIFICATION</scope>
    <source>
        <tissue evidence="3">Leaf</tissue>
    </source>
</reference>
<accession>A0ABM0TDY5</accession>
<protein>
    <submittedName>
        <fullName evidence="3">Uncharacterized protein LOC104710107</fullName>
    </submittedName>
</protein>
<dbReference type="PANTHER" id="PTHR36729:SF2">
    <property type="entry name" value="EXPRESSED PROTEIN"/>
    <property type="match status" value="1"/>
</dbReference>
<dbReference type="Proteomes" id="UP000694864">
    <property type="component" value="Chromosome 9"/>
</dbReference>
<dbReference type="PANTHER" id="PTHR36729">
    <property type="entry name" value="EXPRESSED PROTEIN"/>
    <property type="match status" value="1"/>
</dbReference>
<evidence type="ECO:0000259" key="1">
    <source>
        <dbReference type="Pfam" id="PF24869"/>
    </source>
</evidence>
<feature type="domain" description="DUF7734" evidence="1">
    <location>
        <begin position="92"/>
        <end position="177"/>
    </location>
</feature>
<dbReference type="Pfam" id="PF24869">
    <property type="entry name" value="DUF7734"/>
    <property type="match status" value="1"/>
</dbReference>
<dbReference type="InterPro" id="IPR056636">
    <property type="entry name" value="DUF7734"/>
</dbReference>